<evidence type="ECO:0000256" key="2">
    <source>
        <dbReference type="ARBA" id="ARBA00023125"/>
    </source>
</evidence>
<protein>
    <submittedName>
        <fullName evidence="5">AraC-like DNA-binding protein</fullName>
    </submittedName>
</protein>
<dbReference type="Proteomes" id="UP000286246">
    <property type="component" value="Unassembled WGS sequence"/>
</dbReference>
<evidence type="ECO:0000259" key="4">
    <source>
        <dbReference type="PROSITE" id="PS01124"/>
    </source>
</evidence>
<dbReference type="InterPro" id="IPR009057">
    <property type="entry name" value="Homeodomain-like_sf"/>
</dbReference>
<dbReference type="OrthoDB" id="2585681at2"/>
<name>A0A420ADM0_SPHD1</name>
<sequence>MTSSLILVGIPETLSTQLELTEPFYFIILMEQELHFSIDLVPYRSAAKSILFLSPFQLFSVQEKLPDHTKVLKFHGDFYCIEYHKDEVACNGLLFNNIYQQPHVALTQEAFQEIAAIIDKIDHLKYSSASFDQAITKTYLQLILAIASKQKILTNKLSLPTTSRKDPIDGFEQLLENEYKTHKSVSFYAEYYNLSSAAFTKKVKQRWGKSPSTLIQERIVLESKRLLHLTPKSIKEIAAELQYLDEFYFSRFFKKMTGVSPKVFREQVGLSIVAQKSML</sequence>
<dbReference type="PROSITE" id="PS01124">
    <property type="entry name" value="HTH_ARAC_FAMILY_2"/>
    <property type="match status" value="1"/>
</dbReference>
<dbReference type="SUPFAM" id="SSF46689">
    <property type="entry name" value="Homeodomain-like"/>
    <property type="match status" value="1"/>
</dbReference>
<keyword evidence="3" id="KW-0804">Transcription</keyword>
<dbReference type="Gene3D" id="1.10.10.60">
    <property type="entry name" value="Homeodomain-like"/>
    <property type="match status" value="1"/>
</dbReference>
<evidence type="ECO:0000313" key="5">
    <source>
        <dbReference type="EMBL" id="RKE42608.1"/>
    </source>
</evidence>
<evidence type="ECO:0000313" key="6">
    <source>
        <dbReference type="Proteomes" id="UP000286246"/>
    </source>
</evidence>
<dbReference type="PANTHER" id="PTHR43280:SF32">
    <property type="entry name" value="TRANSCRIPTIONAL REGULATORY PROTEIN"/>
    <property type="match status" value="1"/>
</dbReference>
<dbReference type="PANTHER" id="PTHR43280">
    <property type="entry name" value="ARAC-FAMILY TRANSCRIPTIONAL REGULATOR"/>
    <property type="match status" value="1"/>
</dbReference>
<dbReference type="Pfam" id="PF12833">
    <property type="entry name" value="HTH_18"/>
    <property type="match status" value="1"/>
</dbReference>
<dbReference type="AlphaFoldDB" id="A0A420ADM0"/>
<keyword evidence="1" id="KW-0805">Transcription regulation</keyword>
<dbReference type="SMART" id="SM00342">
    <property type="entry name" value="HTH_ARAC"/>
    <property type="match status" value="1"/>
</dbReference>
<reference evidence="5 6" key="1">
    <citation type="submission" date="2018-09" db="EMBL/GenBank/DDBJ databases">
        <title>Genomic Encyclopedia of Type Strains, Phase III (KMG-III): the genomes of soil and plant-associated and newly described type strains.</title>
        <authorList>
            <person name="Whitman W."/>
        </authorList>
    </citation>
    <scope>NUCLEOTIDE SEQUENCE [LARGE SCALE GENOMIC DNA]</scope>
    <source>
        <strain evidence="5 6">CECT 7938</strain>
    </source>
</reference>
<keyword evidence="6" id="KW-1185">Reference proteome</keyword>
<keyword evidence="2 5" id="KW-0238">DNA-binding</keyword>
<evidence type="ECO:0000256" key="3">
    <source>
        <dbReference type="ARBA" id="ARBA00023163"/>
    </source>
</evidence>
<accession>A0A420ADM0</accession>
<comment type="caution">
    <text evidence="5">The sequence shown here is derived from an EMBL/GenBank/DDBJ whole genome shotgun (WGS) entry which is preliminary data.</text>
</comment>
<gene>
    <name evidence="5" type="ORF">DFQ12_5523</name>
</gene>
<proteinExistence type="predicted"/>
<dbReference type="RefSeq" id="WP_120262076.1">
    <property type="nucleotide sequence ID" value="NZ_RAPY01000008.1"/>
</dbReference>
<dbReference type="GO" id="GO:0043565">
    <property type="term" value="F:sequence-specific DNA binding"/>
    <property type="evidence" value="ECO:0007669"/>
    <property type="project" value="InterPro"/>
</dbReference>
<organism evidence="5 6">
    <name type="scientific">Sphingobacterium detergens</name>
    <dbReference type="NCBI Taxonomy" id="1145106"/>
    <lineage>
        <taxon>Bacteria</taxon>
        <taxon>Pseudomonadati</taxon>
        <taxon>Bacteroidota</taxon>
        <taxon>Sphingobacteriia</taxon>
        <taxon>Sphingobacteriales</taxon>
        <taxon>Sphingobacteriaceae</taxon>
        <taxon>Sphingobacterium</taxon>
    </lineage>
</organism>
<dbReference type="EMBL" id="RAPY01000008">
    <property type="protein sequence ID" value="RKE42608.1"/>
    <property type="molecule type" value="Genomic_DNA"/>
</dbReference>
<dbReference type="GO" id="GO:0003700">
    <property type="term" value="F:DNA-binding transcription factor activity"/>
    <property type="evidence" value="ECO:0007669"/>
    <property type="project" value="InterPro"/>
</dbReference>
<feature type="domain" description="HTH araC/xylS-type" evidence="4">
    <location>
        <begin position="169"/>
        <end position="267"/>
    </location>
</feature>
<evidence type="ECO:0000256" key="1">
    <source>
        <dbReference type="ARBA" id="ARBA00023015"/>
    </source>
</evidence>
<dbReference type="InterPro" id="IPR018060">
    <property type="entry name" value="HTH_AraC"/>
</dbReference>